<dbReference type="Proteomes" id="UP000198406">
    <property type="component" value="Unassembled WGS sequence"/>
</dbReference>
<dbReference type="PANTHER" id="PTHR46984:SF1">
    <property type="entry name" value="LEUCINE-RICH REPEAT-CONTAINING PROTEIN 71"/>
    <property type="match status" value="1"/>
</dbReference>
<reference evidence="1 2" key="1">
    <citation type="journal article" date="2015" name="Plant Cell">
        <title>Oil accumulation by the oleaginous diatom Fistulifera solaris as revealed by the genome and transcriptome.</title>
        <authorList>
            <person name="Tanaka T."/>
            <person name="Maeda Y."/>
            <person name="Veluchamy A."/>
            <person name="Tanaka M."/>
            <person name="Abida H."/>
            <person name="Marechal E."/>
            <person name="Bowler C."/>
            <person name="Muto M."/>
            <person name="Sunaga Y."/>
            <person name="Tanaka M."/>
            <person name="Yoshino T."/>
            <person name="Taniguchi T."/>
            <person name="Fukuda Y."/>
            <person name="Nemoto M."/>
            <person name="Matsumoto M."/>
            <person name="Wong P.S."/>
            <person name="Aburatani S."/>
            <person name="Fujibuchi W."/>
        </authorList>
    </citation>
    <scope>NUCLEOTIDE SEQUENCE [LARGE SCALE GENOMIC DNA]</scope>
    <source>
        <strain evidence="1 2">JPCC DA0580</strain>
    </source>
</reference>
<dbReference type="AlphaFoldDB" id="A0A1Z5KN05"/>
<dbReference type="Gene3D" id="3.80.10.10">
    <property type="entry name" value="Ribonuclease Inhibitor"/>
    <property type="match status" value="1"/>
</dbReference>
<evidence type="ECO:0000313" key="2">
    <source>
        <dbReference type="Proteomes" id="UP000198406"/>
    </source>
</evidence>
<protein>
    <submittedName>
        <fullName evidence="1">Uncharacterized protein</fullName>
    </submittedName>
</protein>
<proteinExistence type="predicted"/>
<gene>
    <name evidence="1" type="ORF">FisN_23Hu037</name>
</gene>
<dbReference type="InParanoid" id="A0A1Z5KN05"/>
<dbReference type="InterPro" id="IPR053040">
    <property type="entry name" value="LRR-containing_protein_71"/>
</dbReference>
<dbReference type="SUPFAM" id="SSF52047">
    <property type="entry name" value="RNI-like"/>
    <property type="match status" value="1"/>
</dbReference>
<evidence type="ECO:0000313" key="1">
    <source>
        <dbReference type="EMBL" id="GAX27495.1"/>
    </source>
</evidence>
<sequence length="192" mass="20792">MTAIEISNKRVTFSKALSELEAADNLTSLKLEQVTFFGSEQDMRRFSGFLRGHPTLETIHFHQVKVGNANFDLTLIVSQILISVRSLKDFTLDGCDFKPAALICLAYRPSLVNLALRNCNLSDTDAEILAKSIPAGSLESIDLTGNNMSDLGRHAFSTIIKNNNVLVNSISFGASIKSTDGLEAKKASAIAA</sequence>
<organism evidence="1 2">
    <name type="scientific">Fistulifera solaris</name>
    <name type="common">Oleaginous diatom</name>
    <dbReference type="NCBI Taxonomy" id="1519565"/>
    <lineage>
        <taxon>Eukaryota</taxon>
        <taxon>Sar</taxon>
        <taxon>Stramenopiles</taxon>
        <taxon>Ochrophyta</taxon>
        <taxon>Bacillariophyta</taxon>
        <taxon>Bacillariophyceae</taxon>
        <taxon>Bacillariophycidae</taxon>
        <taxon>Naviculales</taxon>
        <taxon>Naviculaceae</taxon>
        <taxon>Fistulifera</taxon>
    </lineage>
</organism>
<keyword evidence="2" id="KW-1185">Reference proteome</keyword>
<dbReference type="InterPro" id="IPR032675">
    <property type="entry name" value="LRR_dom_sf"/>
</dbReference>
<comment type="caution">
    <text evidence="1">The sequence shown here is derived from an EMBL/GenBank/DDBJ whole genome shotgun (WGS) entry which is preliminary data.</text>
</comment>
<accession>A0A1Z5KN05</accession>
<dbReference type="OrthoDB" id="120976at2759"/>
<dbReference type="EMBL" id="BDSP01000257">
    <property type="protein sequence ID" value="GAX27495.1"/>
    <property type="molecule type" value="Genomic_DNA"/>
</dbReference>
<name>A0A1Z5KN05_FISSO</name>
<dbReference type="PANTHER" id="PTHR46984">
    <property type="entry name" value="LEUCINE-RICH REPEAT-CONTAINING PROTEIN 71"/>
    <property type="match status" value="1"/>
</dbReference>